<dbReference type="GeneID" id="85305614"/>
<evidence type="ECO:0000313" key="2">
    <source>
        <dbReference type="EMBL" id="KAK1764989.1"/>
    </source>
</evidence>
<reference evidence="2" key="1">
    <citation type="submission" date="2023-06" db="EMBL/GenBank/DDBJ databases">
        <title>Genome-scale phylogeny and comparative genomics of the fungal order Sordariales.</title>
        <authorList>
            <consortium name="Lawrence Berkeley National Laboratory"/>
            <person name="Hensen N."/>
            <person name="Bonometti L."/>
            <person name="Westerberg I."/>
            <person name="Brannstrom I.O."/>
            <person name="Guillou S."/>
            <person name="Cros-Aarteil S."/>
            <person name="Calhoun S."/>
            <person name="Haridas S."/>
            <person name="Kuo A."/>
            <person name="Mondo S."/>
            <person name="Pangilinan J."/>
            <person name="Riley R."/>
            <person name="Labutti K."/>
            <person name="Andreopoulos B."/>
            <person name="Lipzen A."/>
            <person name="Chen C."/>
            <person name="Yanf M."/>
            <person name="Daum C."/>
            <person name="Ng V."/>
            <person name="Clum A."/>
            <person name="Steindorff A."/>
            <person name="Ohm R."/>
            <person name="Martin F."/>
            <person name="Silar P."/>
            <person name="Natvig D."/>
            <person name="Lalanne C."/>
            <person name="Gautier V."/>
            <person name="Ament-Velasquez S.L."/>
            <person name="Kruys A."/>
            <person name="Hutchinson M.I."/>
            <person name="Powell A.J."/>
            <person name="Barry K."/>
            <person name="Miller A.N."/>
            <person name="Grigoriev I.V."/>
            <person name="Debuchy R."/>
            <person name="Gladieux P."/>
            <person name="Thoren M.H."/>
            <person name="Johannesson H."/>
        </authorList>
    </citation>
    <scope>NUCLEOTIDE SEQUENCE</scope>
    <source>
        <strain evidence="2">8032-3</strain>
    </source>
</reference>
<name>A0AAJ0BXL5_9PEZI</name>
<keyword evidence="3" id="KW-1185">Reference proteome</keyword>
<evidence type="ECO:0000256" key="1">
    <source>
        <dbReference type="SAM" id="SignalP"/>
    </source>
</evidence>
<gene>
    <name evidence="2" type="ORF">QBC33DRAFT_179519</name>
</gene>
<dbReference type="RefSeq" id="XP_060281202.1">
    <property type="nucleotide sequence ID" value="XM_060422427.1"/>
</dbReference>
<dbReference type="EMBL" id="MU839017">
    <property type="protein sequence ID" value="KAK1764989.1"/>
    <property type="molecule type" value="Genomic_DNA"/>
</dbReference>
<proteinExistence type="predicted"/>
<keyword evidence="1" id="KW-0732">Signal</keyword>
<sequence>MIILSAHPISLVILLGLVPVAGSEIVTLSSWVNPTAPSRIIAQPTHSSRPLQVVRARPAAAIAAATIPSSRLSARPHPQYPIADQARQGLRPVDVGVGAMRKTRSFSSPTPRPALR</sequence>
<feature type="signal peptide" evidence="1">
    <location>
        <begin position="1"/>
        <end position="22"/>
    </location>
</feature>
<feature type="chain" id="PRO_5042537111" description="Secreted protein" evidence="1">
    <location>
        <begin position="23"/>
        <end position="116"/>
    </location>
</feature>
<evidence type="ECO:0000313" key="3">
    <source>
        <dbReference type="Proteomes" id="UP001244011"/>
    </source>
</evidence>
<dbReference type="AlphaFoldDB" id="A0AAJ0BXL5"/>
<accession>A0AAJ0BXL5</accession>
<evidence type="ECO:0008006" key="4">
    <source>
        <dbReference type="Google" id="ProtNLM"/>
    </source>
</evidence>
<comment type="caution">
    <text evidence="2">The sequence shown here is derived from an EMBL/GenBank/DDBJ whole genome shotgun (WGS) entry which is preliminary data.</text>
</comment>
<organism evidence="2 3">
    <name type="scientific">Phialemonium atrogriseum</name>
    <dbReference type="NCBI Taxonomy" id="1093897"/>
    <lineage>
        <taxon>Eukaryota</taxon>
        <taxon>Fungi</taxon>
        <taxon>Dikarya</taxon>
        <taxon>Ascomycota</taxon>
        <taxon>Pezizomycotina</taxon>
        <taxon>Sordariomycetes</taxon>
        <taxon>Sordariomycetidae</taxon>
        <taxon>Cephalothecales</taxon>
        <taxon>Cephalothecaceae</taxon>
        <taxon>Phialemonium</taxon>
    </lineage>
</organism>
<dbReference type="Proteomes" id="UP001244011">
    <property type="component" value="Unassembled WGS sequence"/>
</dbReference>
<protein>
    <recommendedName>
        <fullName evidence="4">Secreted protein</fullName>
    </recommendedName>
</protein>